<feature type="signal peptide" evidence="1">
    <location>
        <begin position="1"/>
        <end position="27"/>
    </location>
</feature>
<dbReference type="Gene3D" id="2.60.40.10">
    <property type="entry name" value="Immunoglobulins"/>
    <property type="match status" value="1"/>
</dbReference>
<dbReference type="SUPFAM" id="SSF53474">
    <property type="entry name" value="alpha/beta-Hydrolases"/>
    <property type="match status" value="1"/>
</dbReference>
<feature type="domain" description="AB hydrolase-1" evidence="2">
    <location>
        <begin position="163"/>
        <end position="244"/>
    </location>
</feature>
<dbReference type="InterPro" id="IPR052920">
    <property type="entry name" value="DNA-binding_regulatory"/>
</dbReference>
<accession>A0A1D2LS85</accession>
<sequence>MKKLVLVALSILLIVGNTVVFTANANAATSEKTTDNFEIKTLAERKELPKNEQALINNIEDYLENEIEGELTLTRSGKPTTKAINYLTDTLAELAFEITTKRDNPTIKVADFFGFLGKIQQSKWFEGLTNKSDRYLTVYDETTHSNIKLHAFYIDNKSDKTALVHHGYRSNPMNVMKEAQFLSDEGYNVLIPDSRASGASEGTYITFGAYEKNDLNAWLLQEQAKNPQQKFVLMGVSMGAATVMMSQDVISPTLDIEAIIEDCGYARISDQAHDVMRILTSRLQYIPIVNLVDWYAYEDRLVDNLNEKHVKPILKVDLFDISPLKAVEHSSVPKLFIHGTSDGFIPPKAKDELYEAASGYKEQLEVVGAAHAQNLAVGGQAYKDKVRHFLKTAALIKPLPATLAPTENLLLNTDLKINDSKTGISNWQTSGDGKNYKATTVSKNSKNNEIEFATDISNYSTYRGAISKMNNGGIRFYTQSAGIGAYLKQEILAVSGEEYQLSFNTLNPNPLEWSESQNRYGIGTAMKEETQKTTGKVAQSLAVKATKTGELSVFFGTKMTVYNLLGRTYTQMYYHDISVVNTDVTPPAQIKITSTSFHRNTINISGKAEPNTTVRLMTPTKEQLIEVHSDDNGFFKLSTNVSLNQPILHLINSDVKGNTSKSMVVTVTE</sequence>
<dbReference type="KEGG" id="bths:CNY62_00775"/>
<dbReference type="InterPro" id="IPR041498">
    <property type="entry name" value="Big_6"/>
</dbReference>
<dbReference type="InterPro" id="IPR029058">
    <property type="entry name" value="AB_hydrolase_fold"/>
</dbReference>
<dbReference type="InterPro" id="IPR013783">
    <property type="entry name" value="Ig-like_fold"/>
</dbReference>
<evidence type="ECO:0000313" key="5">
    <source>
        <dbReference type="Proteomes" id="UP000243591"/>
    </source>
</evidence>
<dbReference type="GO" id="GO:0016787">
    <property type="term" value="F:hydrolase activity"/>
    <property type="evidence" value="ECO:0007669"/>
    <property type="project" value="UniProtKB-KW"/>
</dbReference>
<dbReference type="AlphaFoldDB" id="A0A1D2LS85"/>
<evidence type="ECO:0000256" key="1">
    <source>
        <dbReference type="SAM" id="SignalP"/>
    </source>
</evidence>
<name>A0A1D2LS85_BROTH</name>
<reference evidence="4 5" key="1">
    <citation type="submission" date="2017-09" db="EMBL/GenBank/DDBJ databases">
        <title>Complete Genome Sequences of Two Strains of the Meat Spoilage Bacterium Brochothrix thermosphacta Isolated from Ground Chicken.</title>
        <authorList>
            <person name="Paoli G.C."/>
            <person name="Wijey C."/>
            <person name="Chen C.-Y."/>
            <person name="Nguyen L."/>
            <person name="Yan X."/>
            <person name="Irwin P.L."/>
        </authorList>
    </citation>
    <scope>NUCLEOTIDE SEQUENCE [LARGE SCALE GENOMIC DNA]</scope>
    <source>
        <strain evidence="4 5">BI</strain>
    </source>
</reference>
<dbReference type="Pfam" id="PF00561">
    <property type="entry name" value="Abhydrolase_1"/>
    <property type="match status" value="1"/>
</dbReference>
<dbReference type="Gene3D" id="3.40.50.1820">
    <property type="entry name" value="alpha/beta hydrolase"/>
    <property type="match status" value="1"/>
</dbReference>
<evidence type="ECO:0000259" key="3">
    <source>
        <dbReference type="Pfam" id="PF17936"/>
    </source>
</evidence>
<dbReference type="PANTHER" id="PTHR43358:SF4">
    <property type="entry name" value="ALPHA_BETA HYDROLASE FOLD-1 DOMAIN-CONTAINING PROTEIN"/>
    <property type="match status" value="1"/>
</dbReference>
<evidence type="ECO:0000313" key="4">
    <source>
        <dbReference type="EMBL" id="ATF25027.1"/>
    </source>
</evidence>
<proteinExistence type="predicted"/>
<organism evidence="4 5">
    <name type="scientific">Brochothrix thermosphacta</name>
    <name type="common">Microbacterium thermosphactum</name>
    <dbReference type="NCBI Taxonomy" id="2756"/>
    <lineage>
        <taxon>Bacteria</taxon>
        <taxon>Bacillati</taxon>
        <taxon>Bacillota</taxon>
        <taxon>Bacilli</taxon>
        <taxon>Bacillales</taxon>
        <taxon>Listeriaceae</taxon>
        <taxon>Brochothrix</taxon>
    </lineage>
</organism>
<feature type="chain" id="PRO_5030026278" evidence="1">
    <location>
        <begin position="28"/>
        <end position="669"/>
    </location>
</feature>
<dbReference type="STRING" id="2756.BFR44_02575"/>
<dbReference type="OrthoDB" id="9776685at2"/>
<dbReference type="EMBL" id="CP023483">
    <property type="protein sequence ID" value="ATF25027.1"/>
    <property type="molecule type" value="Genomic_DNA"/>
</dbReference>
<evidence type="ECO:0000259" key="2">
    <source>
        <dbReference type="Pfam" id="PF00561"/>
    </source>
</evidence>
<dbReference type="InterPro" id="IPR000073">
    <property type="entry name" value="AB_hydrolase_1"/>
</dbReference>
<dbReference type="RefSeq" id="WP_069126116.1">
    <property type="nucleotide sequence ID" value="NZ_CP023483.1"/>
</dbReference>
<dbReference type="Pfam" id="PF17936">
    <property type="entry name" value="Big_6"/>
    <property type="match status" value="1"/>
</dbReference>
<keyword evidence="5" id="KW-1185">Reference proteome</keyword>
<keyword evidence="4" id="KW-0378">Hydrolase</keyword>
<dbReference type="Proteomes" id="UP000243591">
    <property type="component" value="Chromosome"/>
</dbReference>
<dbReference type="PANTHER" id="PTHR43358">
    <property type="entry name" value="ALPHA/BETA-HYDROLASE"/>
    <property type="match status" value="1"/>
</dbReference>
<gene>
    <name evidence="4" type="ORF">CNY62_00775</name>
</gene>
<protein>
    <submittedName>
        <fullName evidence="4">Alpha/beta hydrolase</fullName>
    </submittedName>
</protein>
<feature type="domain" description="Bacterial Ig" evidence="3">
    <location>
        <begin position="596"/>
        <end position="668"/>
    </location>
</feature>
<keyword evidence="1" id="KW-0732">Signal</keyword>